<name>A0A4C1UJP6_EUMVA</name>
<gene>
    <name evidence="1" type="ORF">EVAR_15128_1</name>
</gene>
<dbReference type="AlphaFoldDB" id="A0A4C1UJP6"/>
<evidence type="ECO:0000313" key="1">
    <source>
        <dbReference type="EMBL" id="GBP26114.1"/>
    </source>
</evidence>
<reference evidence="1 2" key="1">
    <citation type="journal article" date="2019" name="Commun. Biol.">
        <title>The bagworm genome reveals a unique fibroin gene that provides high tensile strength.</title>
        <authorList>
            <person name="Kono N."/>
            <person name="Nakamura H."/>
            <person name="Ohtoshi R."/>
            <person name="Tomita M."/>
            <person name="Numata K."/>
            <person name="Arakawa K."/>
        </authorList>
    </citation>
    <scope>NUCLEOTIDE SEQUENCE [LARGE SCALE GENOMIC DNA]</scope>
</reference>
<dbReference type="EMBL" id="BGZK01000176">
    <property type="protein sequence ID" value="GBP26114.1"/>
    <property type="molecule type" value="Genomic_DNA"/>
</dbReference>
<proteinExistence type="predicted"/>
<sequence length="105" mass="12264">MGESKLDEELESKIETERDGTKIRIECETKIKIKRVIGIKLRSSTDTSIQTGTRVESGTRIEIYLDRDRVRNQKQECNWHRERERGQNGMTIAIMIKNVIGLFVR</sequence>
<accession>A0A4C1UJP6</accession>
<keyword evidence="2" id="KW-1185">Reference proteome</keyword>
<organism evidence="1 2">
    <name type="scientific">Eumeta variegata</name>
    <name type="common">Bagworm moth</name>
    <name type="synonym">Eumeta japonica</name>
    <dbReference type="NCBI Taxonomy" id="151549"/>
    <lineage>
        <taxon>Eukaryota</taxon>
        <taxon>Metazoa</taxon>
        <taxon>Ecdysozoa</taxon>
        <taxon>Arthropoda</taxon>
        <taxon>Hexapoda</taxon>
        <taxon>Insecta</taxon>
        <taxon>Pterygota</taxon>
        <taxon>Neoptera</taxon>
        <taxon>Endopterygota</taxon>
        <taxon>Lepidoptera</taxon>
        <taxon>Glossata</taxon>
        <taxon>Ditrysia</taxon>
        <taxon>Tineoidea</taxon>
        <taxon>Psychidae</taxon>
        <taxon>Oiketicinae</taxon>
        <taxon>Eumeta</taxon>
    </lineage>
</organism>
<protein>
    <submittedName>
        <fullName evidence="1">Uncharacterized protein</fullName>
    </submittedName>
</protein>
<comment type="caution">
    <text evidence="1">The sequence shown here is derived from an EMBL/GenBank/DDBJ whole genome shotgun (WGS) entry which is preliminary data.</text>
</comment>
<evidence type="ECO:0000313" key="2">
    <source>
        <dbReference type="Proteomes" id="UP000299102"/>
    </source>
</evidence>
<dbReference type="Proteomes" id="UP000299102">
    <property type="component" value="Unassembled WGS sequence"/>
</dbReference>